<dbReference type="PATRIC" id="fig|1262449.7.peg.1943"/>
<reference evidence="6 9" key="1">
    <citation type="journal article" date="2015" name="Genome Announc.">
        <title>Complete Genome Sequence of the Nitrogen-Fixing and Solvent-Producing Clostridium pasteurianum DSM 525.</title>
        <authorList>
            <person name="Poehlein A."/>
            <person name="Grosse-Honebrink A."/>
            <person name="Zhang Y."/>
            <person name="Minton N.P."/>
            <person name="Daniel R."/>
        </authorList>
    </citation>
    <scope>NUCLEOTIDE SEQUENCE [LARGE SCALE GENOMIC DNA]</scope>
    <source>
        <strain evidence="6">DSM 525</strain>
        <strain evidence="9">DSM 525 / ATCC 6013</strain>
    </source>
</reference>
<dbReference type="InterPro" id="IPR036390">
    <property type="entry name" value="WH_DNA-bd_sf"/>
</dbReference>
<dbReference type="GO" id="GO:0051301">
    <property type="term" value="P:cell division"/>
    <property type="evidence" value="ECO:0007669"/>
    <property type="project" value="UniProtKB-KW"/>
</dbReference>
<sequence length="198" mass="22991">MVKNYNIEQLEIEGVLNKEKYFSIIESLLFVSGEPMKVKNISEIIECDLHYTKKLLKEMIYNYENNVRGIKLISINDNYQLVTKPDNSSYIQKLLKTNTRQSLSQASLEALAIIAYKQPVTRIDIDEIRGVKSDRAISSLQEKNLIKECGRLDAPGRPILYGTTEEFLRYFELSNLQELPKIEEFVESFKDIIEEDED</sequence>
<dbReference type="GO" id="GO:0006260">
    <property type="term" value="P:DNA replication"/>
    <property type="evidence" value="ECO:0007669"/>
    <property type="project" value="UniProtKB-UniRule"/>
</dbReference>
<evidence type="ECO:0000256" key="3">
    <source>
        <dbReference type="ARBA" id="ARBA00022829"/>
    </source>
</evidence>
<dbReference type="PANTHER" id="PTHR34298">
    <property type="entry name" value="SEGREGATION AND CONDENSATION PROTEIN B"/>
    <property type="match status" value="1"/>
</dbReference>
<dbReference type="NCBIfam" id="TIGR00281">
    <property type="entry name" value="SMC-Scp complex subunit ScpB"/>
    <property type="match status" value="1"/>
</dbReference>
<dbReference type="eggNOG" id="COG1386">
    <property type="taxonomic scope" value="Bacteria"/>
</dbReference>
<protein>
    <recommendedName>
        <fullName evidence="5">Segregation and condensation protein B</fullName>
    </recommendedName>
</protein>
<keyword evidence="4 5" id="KW-0131">Cell cycle</keyword>
<name>A0A0H3J7X5_CLOPA</name>
<keyword evidence="1 5" id="KW-0963">Cytoplasm</keyword>
<evidence type="ECO:0000313" key="9">
    <source>
        <dbReference type="Proteomes" id="UP000030905"/>
    </source>
</evidence>
<dbReference type="KEGG" id="cpat:CLPA_c19330"/>
<dbReference type="AlphaFoldDB" id="A0A0H3J7X5"/>
<dbReference type="KEGG" id="cpae:CPAST_c19330"/>
<dbReference type="EMBL" id="CP009268">
    <property type="protein sequence ID" value="AJA51991.1"/>
    <property type="molecule type" value="Genomic_DNA"/>
</dbReference>
<dbReference type="Gene3D" id="1.10.10.10">
    <property type="entry name" value="Winged helix-like DNA-binding domain superfamily/Winged helix DNA-binding domain"/>
    <property type="match status" value="2"/>
</dbReference>
<keyword evidence="2 5" id="KW-0132">Cell division</keyword>
<dbReference type="SUPFAM" id="SSF46785">
    <property type="entry name" value="Winged helix' DNA-binding domain"/>
    <property type="match status" value="2"/>
</dbReference>
<dbReference type="Proteomes" id="UP000028042">
    <property type="component" value="Unassembled WGS sequence"/>
</dbReference>
<organism evidence="6 9">
    <name type="scientific">Clostridium pasteurianum DSM 525 = ATCC 6013</name>
    <dbReference type="NCBI Taxonomy" id="1262449"/>
    <lineage>
        <taxon>Bacteria</taxon>
        <taxon>Bacillati</taxon>
        <taxon>Bacillota</taxon>
        <taxon>Clostridia</taxon>
        <taxon>Eubacteriales</taxon>
        <taxon>Clostridiaceae</taxon>
        <taxon>Clostridium</taxon>
    </lineage>
</organism>
<dbReference type="HAMAP" id="MF_01804">
    <property type="entry name" value="ScpB"/>
    <property type="match status" value="1"/>
</dbReference>
<dbReference type="GO" id="GO:0051304">
    <property type="term" value="P:chromosome separation"/>
    <property type="evidence" value="ECO:0007669"/>
    <property type="project" value="InterPro"/>
</dbReference>
<evidence type="ECO:0000256" key="5">
    <source>
        <dbReference type="HAMAP-Rule" id="MF_01804"/>
    </source>
</evidence>
<evidence type="ECO:0000313" key="8">
    <source>
        <dbReference type="Proteomes" id="UP000028042"/>
    </source>
</evidence>
<keyword evidence="9" id="KW-1185">Reference proteome</keyword>
<dbReference type="InterPro" id="IPR036388">
    <property type="entry name" value="WH-like_DNA-bd_sf"/>
</dbReference>
<evidence type="ECO:0000313" key="7">
    <source>
        <dbReference type="EMBL" id="KRU12000.1"/>
    </source>
</evidence>
<proteinExistence type="inferred from homology"/>
<keyword evidence="3 5" id="KW-0159">Chromosome partition</keyword>
<comment type="similarity">
    <text evidence="5">Belongs to the ScpB family.</text>
</comment>
<evidence type="ECO:0000256" key="4">
    <source>
        <dbReference type="ARBA" id="ARBA00023306"/>
    </source>
</evidence>
<dbReference type="PIRSF" id="PIRSF019345">
    <property type="entry name" value="ScpB"/>
    <property type="match status" value="1"/>
</dbReference>
<dbReference type="InterPro" id="IPR005234">
    <property type="entry name" value="ScpB_csome_segregation"/>
</dbReference>
<dbReference type="Proteomes" id="UP000030905">
    <property type="component" value="Chromosome"/>
</dbReference>
<dbReference type="PANTHER" id="PTHR34298:SF2">
    <property type="entry name" value="SEGREGATION AND CONDENSATION PROTEIN B"/>
    <property type="match status" value="1"/>
</dbReference>
<comment type="subcellular location">
    <subcellularLocation>
        <location evidence="5">Cytoplasm</location>
    </subcellularLocation>
    <text evidence="5">Associated with two foci at the outer edges of the nucleoid region in young cells, and at four foci within both cell halves in older cells.</text>
</comment>
<comment type="function">
    <text evidence="5">Participates in chromosomal partition during cell division. May act via the formation of a condensin-like complex containing Smc and ScpA that pull DNA away from mid-cell into both cell halves.</text>
</comment>
<evidence type="ECO:0000313" key="6">
    <source>
        <dbReference type="EMBL" id="AJA51991.1"/>
    </source>
</evidence>
<comment type="subunit">
    <text evidence="5">Homodimer. Homodimerization may be required to stabilize the binding of ScpA to the Smc head domains. Component of a cohesin-like complex composed of ScpA, ScpB and the Smc homodimer, in which ScpA and ScpB bind to the head domain of Smc. The presence of the three proteins is required for the association of the complex with DNA.</text>
</comment>
<evidence type="ECO:0000256" key="2">
    <source>
        <dbReference type="ARBA" id="ARBA00022618"/>
    </source>
</evidence>
<reference evidence="7" key="2">
    <citation type="submission" date="2015-10" db="EMBL/GenBank/DDBJ databases">
        <title>Improved Draft Genome Sequence of Clostridium pasteurianum Strain ATCC 6013 (DSM 525) Using a Hybrid Next-Generation Sequencing Approach.</title>
        <authorList>
            <person name="Pyne M.E."/>
            <person name="Utturkar S.M."/>
            <person name="Brown S.D."/>
            <person name="Moo-Young M."/>
            <person name="Chung D.A."/>
            <person name="Chou P.C."/>
        </authorList>
    </citation>
    <scope>NUCLEOTIDE SEQUENCE</scope>
    <source>
        <strain evidence="7">ATCC 6013</strain>
    </source>
</reference>
<reference evidence="7 8" key="3">
    <citation type="journal article" name="Genome Announc.">
        <title>Improved Draft Genome Sequence of Clostridium pasteurianum Strain ATCC 6013 (DSM 525) Using a Hybrid Next-Generation Sequencing Approach.</title>
        <authorList>
            <person name="Pyne M.E."/>
            <person name="Utturkar S."/>
            <person name="Brown S.D."/>
            <person name="Moo-Young M."/>
            <person name="Chung D.A."/>
            <person name="Chou C.P."/>
        </authorList>
    </citation>
    <scope>NUCLEOTIDE SEQUENCE [LARGE SCALE GENOMIC DNA]</scope>
    <source>
        <strain evidence="7 8">ATCC 6013</strain>
    </source>
</reference>
<dbReference type="Pfam" id="PF04079">
    <property type="entry name" value="SMC_ScpB"/>
    <property type="match status" value="1"/>
</dbReference>
<dbReference type="GO" id="GO:0005737">
    <property type="term" value="C:cytoplasm"/>
    <property type="evidence" value="ECO:0007669"/>
    <property type="project" value="UniProtKB-SubCell"/>
</dbReference>
<evidence type="ECO:0000256" key="1">
    <source>
        <dbReference type="ARBA" id="ARBA00022490"/>
    </source>
</evidence>
<accession>A0A0H3J7X5</accession>
<dbReference type="EMBL" id="JPGY02000001">
    <property type="protein sequence ID" value="KRU12000.1"/>
    <property type="molecule type" value="Genomic_DNA"/>
</dbReference>
<gene>
    <name evidence="5 6" type="primary">scpB</name>
    <name evidence="6" type="ORF">CLPA_c19330</name>
    <name evidence="7" type="ORF">CP6013_01247</name>
</gene>